<sequence length="81" mass="9214">MLVGEVAWACSWSGALAERLAGGVRQRLQRVVYRAGVTRQLALLVREKNESCRKIFYPSCKHSSLTLRASHPRRHEKHGSR</sequence>
<comment type="caution">
    <text evidence="1">The sequence shown here is derived from an EMBL/GenBank/DDBJ whole genome shotgun (WGS) entry which is preliminary data.</text>
</comment>
<dbReference type="EMBL" id="VSRR010007142">
    <property type="protein sequence ID" value="MPC46305.1"/>
    <property type="molecule type" value="Genomic_DNA"/>
</dbReference>
<reference evidence="1 2" key="1">
    <citation type="submission" date="2019-05" db="EMBL/GenBank/DDBJ databases">
        <title>Another draft genome of Portunus trituberculatus and its Hox gene families provides insights of decapod evolution.</title>
        <authorList>
            <person name="Jeong J.-H."/>
            <person name="Song I."/>
            <person name="Kim S."/>
            <person name="Choi T."/>
            <person name="Kim D."/>
            <person name="Ryu S."/>
            <person name="Kim W."/>
        </authorList>
    </citation>
    <scope>NUCLEOTIDE SEQUENCE [LARGE SCALE GENOMIC DNA]</scope>
    <source>
        <tissue evidence="1">Muscle</tissue>
    </source>
</reference>
<protein>
    <submittedName>
        <fullName evidence="1">Uncharacterized protein</fullName>
    </submittedName>
</protein>
<keyword evidence="2" id="KW-1185">Reference proteome</keyword>
<dbReference type="Proteomes" id="UP000324222">
    <property type="component" value="Unassembled WGS sequence"/>
</dbReference>
<proteinExistence type="predicted"/>
<gene>
    <name evidence="1" type="ORF">E2C01_040021</name>
</gene>
<accession>A0A5B7FLL0</accession>
<organism evidence="1 2">
    <name type="scientific">Portunus trituberculatus</name>
    <name type="common">Swimming crab</name>
    <name type="synonym">Neptunus trituberculatus</name>
    <dbReference type="NCBI Taxonomy" id="210409"/>
    <lineage>
        <taxon>Eukaryota</taxon>
        <taxon>Metazoa</taxon>
        <taxon>Ecdysozoa</taxon>
        <taxon>Arthropoda</taxon>
        <taxon>Crustacea</taxon>
        <taxon>Multicrustacea</taxon>
        <taxon>Malacostraca</taxon>
        <taxon>Eumalacostraca</taxon>
        <taxon>Eucarida</taxon>
        <taxon>Decapoda</taxon>
        <taxon>Pleocyemata</taxon>
        <taxon>Brachyura</taxon>
        <taxon>Eubrachyura</taxon>
        <taxon>Portunoidea</taxon>
        <taxon>Portunidae</taxon>
        <taxon>Portuninae</taxon>
        <taxon>Portunus</taxon>
    </lineage>
</organism>
<name>A0A5B7FLL0_PORTR</name>
<evidence type="ECO:0000313" key="1">
    <source>
        <dbReference type="EMBL" id="MPC46305.1"/>
    </source>
</evidence>
<dbReference type="AlphaFoldDB" id="A0A5B7FLL0"/>
<evidence type="ECO:0000313" key="2">
    <source>
        <dbReference type="Proteomes" id="UP000324222"/>
    </source>
</evidence>